<organism evidence="1 2">
    <name type="scientific">Engystomops pustulosus</name>
    <name type="common">Tungara frog</name>
    <name type="synonym">Physalaemus pustulosus</name>
    <dbReference type="NCBI Taxonomy" id="76066"/>
    <lineage>
        <taxon>Eukaryota</taxon>
        <taxon>Metazoa</taxon>
        <taxon>Chordata</taxon>
        <taxon>Craniata</taxon>
        <taxon>Vertebrata</taxon>
        <taxon>Euteleostomi</taxon>
        <taxon>Amphibia</taxon>
        <taxon>Batrachia</taxon>
        <taxon>Anura</taxon>
        <taxon>Neobatrachia</taxon>
        <taxon>Hyloidea</taxon>
        <taxon>Leptodactylidae</taxon>
        <taxon>Leiuperinae</taxon>
        <taxon>Engystomops</taxon>
    </lineage>
</organism>
<evidence type="ECO:0000313" key="1">
    <source>
        <dbReference type="EMBL" id="KAG8581042.1"/>
    </source>
</evidence>
<accession>A0AAV7C9Q3</accession>
<comment type="caution">
    <text evidence="1">The sequence shown here is derived from an EMBL/GenBank/DDBJ whole genome shotgun (WGS) entry which is preliminary data.</text>
</comment>
<protein>
    <submittedName>
        <fullName evidence="1">Uncharacterized protein</fullName>
    </submittedName>
</protein>
<reference evidence="1" key="1">
    <citation type="thesis" date="2020" institute="ProQuest LLC" country="789 East Eisenhower Parkway, Ann Arbor, MI, USA">
        <title>Comparative Genomics and Chromosome Evolution.</title>
        <authorList>
            <person name="Mudd A.B."/>
        </authorList>
    </citation>
    <scope>NUCLEOTIDE SEQUENCE</scope>
    <source>
        <strain evidence="1">237g6f4</strain>
        <tissue evidence="1">Blood</tissue>
    </source>
</reference>
<gene>
    <name evidence="1" type="ORF">GDO81_007530</name>
</gene>
<dbReference type="Proteomes" id="UP000824782">
    <property type="component" value="Unassembled WGS sequence"/>
</dbReference>
<dbReference type="AlphaFoldDB" id="A0AAV7C9Q3"/>
<keyword evidence="2" id="KW-1185">Reference proteome</keyword>
<evidence type="ECO:0000313" key="2">
    <source>
        <dbReference type="Proteomes" id="UP000824782"/>
    </source>
</evidence>
<name>A0AAV7C9Q3_ENGPU</name>
<sequence length="90" mass="10357">MIGLRSPYRFPFQHARNTKEVHTAEVQDVVSAIMVVDEKKPHWLEITAFIHSVLWNSLFYSNCGLQTVCACAHSPDYNHWMSCIRHCVPG</sequence>
<dbReference type="EMBL" id="WNYA01000003">
    <property type="protein sequence ID" value="KAG8581042.1"/>
    <property type="molecule type" value="Genomic_DNA"/>
</dbReference>
<proteinExistence type="predicted"/>